<evidence type="ECO:0000313" key="8">
    <source>
        <dbReference type="RefSeq" id="XP_023587434.1"/>
    </source>
</evidence>
<dbReference type="GO" id="GO:0005615">
    <property type="term" value="C:extracellular space"/>
    <property type="evidence" value="ECO:0007669"/>
    <property type="project" value="InterPro"/>
</dbReference>
<dbReference type="InterPro" id="IPR042185">
    <property type="entry name" value="Serpin_sf_2"/>
</dbReference>
<proteinExistence type="inferred from homology"/>
<dbReference type="KEGG" id="tmu:101345710"/>
<keyword evidence="2" id="KW-0646">Protease inhibitor</keyword>
<name>A0A2Y9R6T3_TRIMA</name>
<dbReference type="FunFam" id="2.30.39.10:FF:000002">
    <property type="entry name" value="Serpin family D member 1"/>
    <property type="match status" value="1"/>
</dbReference>
<feature type="chain" id="PRO_5016034392" evidence="5">
    <location>
        <begin position="24"/>
        <end position="419"/>
    </location>
</feature>
<dbReference type="PRINTS" id="PR00780">
    <property type="entry name" value="LEUSERPINII"/>
</dbReference>
<dbReference type="FunFam" id="3.30.497.10:FF:000001">
    <property type="entry name" value="Serine protease inhibitor"/>
    <property type="match status" value="1"/>
</dbReference>
<dbReference type="CDD" id="cd19551">
    <property type="entry name" value="serpinA3_A1AC"/>
    <property type="match status" value="1"/>
</dbReference>
<sequence>MERMSPFLALALVVAVLCPVVLGDSGSILSQDNQAQDKTHVPRISPSNTNFAFSLYKKLALNTSEENIIFSPISISTALAFVSLGARGTTLTEILEGLMFNLTEIPEAEIHQGFQHLLSTLNQSSKELQLSMGNTMFVDEHLKLLEKFKEGAQKQYRAEALNVNFQGATSDAEKFINDYVKQKTQGKIVNLIRNLSSETRLLVVNYLFFKAKWQTPFDPRSTDKSEFHVNNNKSVEVPMMSLVNVAMPYFRDEVLSCTVVELNYTGTASALFILPDKGKMDKVEAMLFPETLRKWRESLKIRLINHLYLPKFSISSNYELKDILPQLGMREVFTVQANLSGITENERLMVSKVVHKAVVDVAEDGTEAAAVTEVEFIATSSRNGLQTIVNFNRPFLMTIFSSNTQSILFMGKVGNPKEQ</sequence>
<dbReference type="AlphaFoldDB" id="A0A2Y9R6T3"/>
<dbReference type="InterPro" id="IPR042178">
    <property type="entry name" value="Serpin_sf_1"/>
</dbReference>
<dbReference type="SMART" id="SM00093">
    <property type="entry name" value="SERPIN"/>
    <property type="match status" value="1"/>
</dbReference>
<dbReference type="PANTHER" id="PTHR11461">
    <property type="entry name" value="SERINE PROTEASE INHIBITOR, SERPIN"/>
    <property type="match status" value="1"/>
</dbReference>
<dbReference type="Proteomes" id="UP000248480">
    <property type="component" value="Unplaced"/>
</dbReference>
<keyword evidence="3" id="KW-0722">Serine protease inhibitor</keyword>
<dbReference type="SUPFAM" id="SSF56574">
    <property type="entry name" value="Serpins"/>
    <property type="match status" value="1"/>
</dbReference>
<gene>
    <name evidence="8" type="primary">LOC101345710</name>
</gene>
<dbReference type="PROSITE" id="PS00284">
    <property type="entry name" value="SERPIN"/>
    <property type="match status" value="1"/>
</dbReference>
<dbReference type="InterPro" id="IPR036186">
    <property type="entry name" value="Serpin_sf"/>
</dbReference>
<evidence type="ECO:0000256" key="4">
    <source>
        <dbReference type="RuleBase" id="RU000411"/>
    </source>
</evidence>
<feature type="signal peptide" evidence="5">
    <location>
        <begin position="1"/>
        <end position="23"/>
    </location>
</feature>
<dbReference type="PANTHER" id="PTHR11461:SF145">
    <property type="entry name" value="ALPHA-1-ANTICHYMOTRYPSIN"/>
    <property type="match status" value="1"/>
</dbReference>
<dbReference type="Pfam" id="PF00079">
    <property type="entry name" value="Serpin"/>
    <property type="match status" value="1"/>
</dbReference>
<dbReference type="STRING" id="127582.A0A2Y9R6T3"/>
<evidence type="ECO:0000256" key="2">
    <source>
        <dbReference type="ARBA" id="ARBA00022690"/>
    </source>
</evidence>
<evidence type="ECO:0000256" key="5">
    <source>
        <dbReference type="SAM" id="SignalP"/>
    </source>
</evidence>
<evidence type="ECO:0000259" key="6">
    <source>
        <dbReference type="SMART" id="SM00093"/>
    </source>
</evidence>
<dbReference type="InterPro" id="IPR023795">
    <property type="entry name" value="Serpin_CS"/>
</dbReference>
<dbReference type="InParanoid" id="A0A2Y9R6T3"/>
<comment type="similarity">
    <text evidence="1 4">Belongs to the serpin family.</text>
</comment>
<feature type="domain" description="Serpin" evidence="6">
    <location>
        <begin position="53"/>
        <end position="416"/>
    </location>
</feature>
<evidence type="ECO:0000256" key="1">
    <source>
        <dbReference type="ARBA" id="ARBA00009500"/>
    </source>
</evidence>
<keyword evidence="7" id="KW-1185">Reference proteome</keyword>
<evidence type="ECO:0000256" key="3">
    <source>
        <dbReference type="ARBA" id="ARBA00022900"/>
    </source>
</evidence>
<protein>
    <submittedName>
        <fullName evidence="8">Alpha-1-antichymotrypsin</fullName>
    </submittedName>
</protein>
<dbReference type="Gene3D" id="3.30.497.10">
    <property type="entry name" value="Antithrombin, subunit I, domain 2"/>
    <property type="match status" value="1"/>
</dbReference>
<dbReference type="GeneID" id="101345710"/>
<dbReference type="InterPro" id="IPR023796">
    <property type="entry name" value="Serpin_dom"/>
</dbReference>
<dbReference type="Gene3D" id="2.30.39.10">
    <property type="entry name" value="Alpha-1-antitrypsin, domain 1"/>
    <property type="match status" value="1"/>
</dbReference>
<dbReference type="RefSeq" id="XP_023587434.1">
    <property type="nucleotide sequence ID" value="XM_023731666.1"/>
</dbReference>
<dbReference type="FunCoup" id="A0A2Y9R6T3">
    <property type="interactions" value="86"/>
</dbReference>
<accession>A0A2Y9R6T3</accession>
<evidence type="ECO:0000313" key="7">
    <source>
        <dbReference type="Proteomes" id="UP000248480"/>
    </source>
</evidence>
<organism evidence="7 8">
    <name type="scientific">Trichechus manatus latirostris</name>
    <name type="common">Florida manatee</name>
    <dbReference type="NCBI Taxonomy" id="127582"/>
    <lineage>
        <taxon>Eukaryota</taxon>
        <taxon>Metazoa</taxon>
        <taxon>Chordata</taxon>
        <taxon>Craniata</taxon>
        <taxon>Vertebrata</taxon>
        <taxon>Euteleostomi</taxon>
        <taxon>Mammalia</taxon>
        <taxon>Eutheria</taxon>
        <taxon>Afrotheria</taxon>
        <taxon>Sirenia</taxon>
        <taxon>Trichechidae</taxon>
        <taxon>Trichechus</taxon>
    </lineage>
</organism>
<dbReference type="GO" id="GO:0004867">
    <property type="term" value="F:serine-type endopeptidase inhibitor activity"/>
    <property type="evidence" value="ECO:0007669"/>
    <property type="project" value="UniProtKB-KW"/>
</dbReference>
<reference evidence="8" key="1">
    <citation type="submission" date="2025-08" db="UniProtKB">
        <authorList>
            <consortium name="RefSeq"/>
        </authorList>
    </citation>
    <scope>IDENTIFICATION</scope>
</reference>
<keyword evidence="5" id="KW-0732">Signal</keyword>
<dbReference type="InterPro" id="IPR000215">
    <property type="entry name" value="Serpin_fam"/>
</dbReference>